<name>A0ABM1SI59_LIMPO</name>
<keyword evidence="1" id="KW-1185">Reference proteome</keyword>
<dbReference type="RefSeq" id="XP_022243314.1">
    <property type="nucleotide sequence ID" value="XM_022387606.1"/>
</dbReference>
<sequence>MEDKRQDVIPYPRVGRTSWNLTEDKRQDVIPYPRVGRTSWNLTEDKRQDVIPYPRVGRTSWNLTEDKRQGLIPFPRIGRTSRNMTEDKQRVLVPFPQVDQSEEKDLQLALIPRQVIPSPRFGRSFTSGIGRHVSVWPDSLVVQQDGDKRSFFTPRIGITLFTPRIYKTDIDSDSNIPHIYRVLNTDYYIKTRPP</sequence>
<protein>
    <submittedName>
        <fullName evidence="2">Uncharacterized protein LOC106460811</fullName>
    </submittedName>
</protein>
<gene>
    <name evidence="2" type="primary">LOC106460811</name>
</gene>
<evidence type="ECO:0000313" key="1">
    <source>
        <dbReference type="Proteomes" id="UP000694941"/>
    </source>
</evidence>
<dbReference type="GeneID" id="106460811"/>
<accession>A0ABM1SI59</accession>
<proteinExistence type="predicted"/>
<organism evidence="1 2">
    <name type="scientific">Limulus polyphemus</name>
    <name type="common">Atlantic horseshoe crab</name>
    <dbReference type="NCBI Taxonomy" id="6850"/>
    <lineage>
        <taxon>Eukaryota</taxon>
        <taxon>Metazoa</taxon>
        <taxon>Ecdysozoa</taxon>
        <taxon>Arthropoda</taxon>
        <taxon>Chelicerata</taxon>
        <taxon>Merostomata</taxon>
        <taxon>Xiphosura</taxon>
        <taxon>Limulidae</taxon>
        <taxon>Limulus</taxon>
    </lineage>
</organism>
<evidence type="ECO:0000313" key="2">
    <source>
        <dbReference type="RefSeq" id="XP_022243314.1"/>
    </source>
</evidence>
<reference evidence="2" key="1">
    <citation type="submission" date="2025-08" db="UniProtKB">
        <authorList>
            <consortium name="RefSeq"/>
        </authorList>
    </citation>
    <scope>IDENTIFICATION</scope>
    <source>
        <tissue evidence="2">Muscle</tissue>
    </source>
</reference>
<dbReference type="Proteomes" id="UP000694941">
    <property type="component" value="Unplaced"/>
</dbReference>